<organism evidence="2 3">
    <name type="scientific">Acinetobacter geminorum</name>
    <dbReference type="NCBI Taxonomy" id="2730922"/>
    <lineage>
        <taxon>Bacteria</taxon>
        <taxon>Pseudomonadati</taxon>
        <taxon>Pseudomonadota</taxon>
        <taxon>Gammaproteobacteria</taxon>
        <taxon>Moraxellales</taxon>
        <taxon>Moraxellaceae</taxon>
        <taxon>Acinetobacter</taxon>
    </lineage>
</organism>
<proteinExistence type="predicted"/>
<protein>
    <submittedName>
        <fullName evidence="2">Chromate resistance protein</fullName>
    </submittedName>
</protein>
<feature type="domain" description="ChrB C-terminal" evidence="1">
    <location>
        <begin position="175"/>
        <end position="301"/>
    </location>
</feature>
<dbReference type="Pfam" id="PF09828">
    <property type="entry name" value="ChrB_C"/>
    <property type="match status" value="1"/>
</dbReference>
<sequence>MNISLLISSLPTQNSTARTRVWRSLKASGAATLRDGVYLLPITHSQKFEPIAQDVISEQGSAYIFQAETPFNLEVAPLFNRNEEYEVIHKQLVDLNQNQNESEKKELLKQVRKLRKSFDTLVEIDYFPNETQDQIQSELISLEQSIARLGEINEPISTQEKIKRLLKKDYQNRVWATRKHPWIDRLASAWLIKNFIDESPHFVWLESPSECPEHALGYDFDGAAFTHIDNFVTFEVLLHSFGLETPSLKKIAEIVHYLDIGGFEPPEAIGIEKVVQGLRSQISDDDQLFGLANYIFDGLYADLKRERS</sequence>
<comment type="caution">
    <text evidence="2">The sequence shown here is derived from an EMBL/GenBank/DDBJ whole genome shotgun (WGS) entry which is preliminary data.</text>
</comment>
<accession>A0ABT8Z859</accession>
<reference evidence="2" key="1">
    <citation type="submission" date="2023-07" db="EMBL/GenBank/DDBJ databases">
        <title>Whole genome sequencing of environmental Acinetobacter calcoaceticus-baumannii complex from non-hospital environment.</title>
        <authorList>
            <person name="Wee S.K."/>
            <person name="Khoo E.Z.Y."/>
            <person name="Mohammad T.A.-H."/>
            <person name="Tan S.E.K."/>
            <person name="Yap E.P.H."/>
        </authorList>
    </citation>
    <scope>NUCLEOTIDE SEQUENCE</scope>
    <source>
        <strain evidence="2">PUMA0118</strain>
    </source>
</reference>
<evidence type="ECO:0000313" key="2">
    <source>
        <dbReference type="EMBL" id="MDO7360911.1"/>
    </source>
</evidence>
<dbReference type="RefSeq" id="WP_262470488.1">
    <property type="nucleotide sequence ID" value="NZ_JAUPID010000003.1"/>
</dbReference>
<name>A0ABT8Z859_9GAMM</name>
<dbReference type="InterPro" id="IPR018634">
    <property type="entry name" value="ChrB_C"/>
</dbReference>
<dbReference type="EMBL" id="JAUPID010000003">
    <property type="protein sequence ID" value="MDO7360911.1"/>
    <property type="molecule type" value="Genomic_DNA"/>
</dbReference>
<keyword evidence="3" id="KW-1185">Reference proteome</keyword>
<evidence type="ECO:0000259" key="1">
    <source>
        <dbReference type="Pfam" id="PF09828"/>
    </source>
</evidence>
<gene>
    <name evidence="2" type="ORF">Q5X34_04325</name>
</gene>
<evidence type="ECO:0000313" key="3">
    <source>
        <dbReference type="Proteomes" id="UP001175780"/>
    </source>
</evidence>
<dbReference type="Proteomes" id="UP001175780">
    <property type="component" value="Unassembled WGS sequence"/>
</dbReference>